<organism evidence="1 2">
    <name type="scientific">Veronia nyctiphanis</name>
    <dbReference type="NCBI Taxonomy" id="1278244"/>
    <lineage>
        <taxon>Bacteria</taxon>
        <taxon>Pseudomonadati</taxon>
        <taxon>Pseudomonadota</taxon>
        <taxon>Gammaproteobacteria</taxon>
        <taxon>Vibrionales</taxon>
        <taxon>Vibrionaceae</taxon>
        <taxon>Veronia</taxon>
    </lineage>
</organism>
<gene>
    <name evidence="1" type="ORF">CS022_01115</name>
</gene>
<accession>A0A4Q0YVE6</accession>
<name>A0A4Q0YVE6_9GAMM</name>
<protein>
    <recommendedName>
        <fullName evidence="3">Porin</fullName>
    </recommendedName>
</protein>
<reference evidence="1 2" key="1">
    <citation type="submission" date="2017-10" db="EMBL/GenBank/DDBJ databases">
        <title>Nyctiphanis sp. nov., isolated from the stomach of the euphausiid Nyctiphanes simplex (Hansen, 1911) in the Gulf of California.</title>
        <authorList>
            <person name="Gomez-Gil B."/>
            <person name="Aguilar-Mendez M."/>
            <person name="Lopez-Cortes A."/>
            <person name="Gomez-Gutierrez J."/>
            <person name="Roque A."/>
            <person name="Lang E."/>
            <person name="Gonzalez-Castillo A."/>
        </authorList>
    </citation>
    <scope>NUCLEOTIDE SEQUENCE [LARGE SCALE GENOMIC DNA]</scope>
    <source>
        <strain evidence="1 2">CAIM 600</strain>
    </source>
</reference>
<dbReference type="Proteomes" id="UP000290287">
    <property type="component" value="Unassembled WGS sequence"/>
</dbReference>
<dbReference type="RefSeq" id="WP_129120731.1">
    <property type="nucleotide sequence ID" value="NZ_PEIB01000001.1"/>
</dbReference>
<dbReference type="EMBL" id="PEIB01000001">
    <property type="protein sequence ID" value="RXJ74843.1"/>
    <property type="molecule type" value="Genomic_DNA"/>
</dbReference>
<evidence type="ECO:0008006" key="3">
    <source>
        <dbReference type="Google" id="ProtNLM"/>
    </source>
</evidence>
<keyword evidence="2" id="KW-1185">Reference proteome</keyword>
<evidence type="ECO:0000313" key="2">
    <source>
        <dbReference type="Proteomes" id="UP000290287"/>
    </source>
</evidence>
<dbReference type="OrthoDB" id="1188513at2"/>
<proteinExistence type="predicted"/>
<evidence type="ECO:0000313" key="1">
    <source>
        <dbReference type="EMBL" id="RXJ74843.1"/>
    </source>
</evidence>
<sequence length="326" mass="37182">MTESLNVVDVINQSDLVDSITGQKLGQPMINLNLENDFGLTEFYVMPLFRERTFASNTGRLSFPGIVNNPIYESSRKQQHIDLALRYSYSFDTWDLGFTVFHGTNREPYFAAEVSTPVETQINTVIDVVPYYAQMTQFGIDLQAFWGDWTWKLEAIRRESLVSHTAIVAGFEYPFVGVWGSDSEVTLFAEYLYDSRDPIGPVRISLDDTTQLLIFLSDTLFGGVLTPDFQAEADARKLSPTITQNDIFSGIRWAFNDINGTELRLGFLMDIEHISSYSTQIEVTSRFSESLTWRVSGAFFNSEEKQDPLFNIKDDDYVEAGVKYYF</sequence>
<comment type="caution">
    <text evidence="1">The sequence shown here is derived from an EMBL/GenBank/DDBJ whole genome shotgun (WGS) entry which is preliminary data.</text>
</comment>
<dbReference type="AlphaFoldDB" id="A0A4Q0YVE6"/>